<evidence type="ECO:0000313" key="1">
    <source>
        <dbReference type="EMBL" id="KII64121.1"/>
    </source>
</evidence>
<protein>
    <submittedName>
        <fullName evidence="1">Uncharacterized protein</fullName>
    </submittedName>
</protein>
<dbReference type="Proteomes" id="UP000031668">
    <property type="component" value="Unassembled WGS sequence"/>
</dbReference>
<reference evidence="1 2" key="1">
    <citation type="journal article" date="2014" name="Genome Biol. Evol.">
        <title>The genome of the myxosporean Thelohanellus kitauei shows adaptations to nutrient acquisition within its fish host.</title>
        <authorList>
            <person name="Yang Y."/>
            <person name="Xiong J."/>
            <person name="Zhou Z."/>
            <person name="Huo F."/>
            <person name="Miao W."/>
            <person name="Ran C."/>
            <person name="Liu Y."/>
            <person name="Zhang J."/>
            <person name="Feng J."/>
            <person name="Wang M."/>
            <person name="Wang M."/>
            <person name="Wang L."/>
            <person name="Yao B."/>
        </authorList>
    </citation>
    <scope>NUCLEOTIDE SEQUENCE [LARGE SCALE GENOMIC DNA]</scope>
    <source>
        <strain evidence="1">Wuqing</strain>
    </source>
</reference>
<dbReference type="EMBL" id="JWZT01004433">
    <property type="protein sequence ID" value="KII64121.1"/>
    <property type="molecule type" value="Genomic_DNA"/>
</dbReference>
<dbReference type="AlphaFoldDB" id="A0A0C2MAY3"/>
<gene>
    <name evidence="1" type="ORF">RF11_02548</name>
</gene>
<proteinExistence type="predicted"/>
<organism evidence="1 2">
    <name type="scientific">Thelohanellus kitauei</name>
    <name type="common">Myxosporean</name>
    <dbReference type="NCBI Taxonomy" id="669202"/>
    <lineage>
        <taxon>Eukaryota</taxon>
        <taxon>Metazoa</taxon>
        <taxon>Cnidaria</taxon>
        <taxon>Myxozoa</taxon>
        <taxon>Myxosporea</taxon>
        <taxon>Bivalvulida</taxon>
        <taxon>Platysporina</taxon>
        <taxon>Myxobolidae</taxon>
        <taxon>Thelohanellus</taxon>
    </lineage>
</organism>
<keyword evidence="2" id="KW-1185">Reference proteome</keyword>
<evidence type="ECO:0000313" key="2">
    <source>
        <dbReference type="Proteomes" id="UP000031668"/>
    </source>
</evidence>
<name>A0A0C2MAY3_THEKT</name>
<sequence>MFCYVIGRNRQPGDKVDETSYFSFSAYGSMDIDSTLGPSEVVCLVSSSFCNPEELIGIESMKGQTTAAELFDDTLKIFCSVSMHMINLAKHRYSRNTHYKGYN</sequence>
<comment type="caution">
    <text evidence="1">The sequence shown here is derived from an EMBL/GenBank/DDBJ whole genome shotgun (WGS) entry which is preliminary data.</text>
</comment>
<accession>A0A0C2MAY3</accession>